<name>H0EC46_9ACTN</name>
<comment type="caution">
    <text evidence="2">The sequence shown here is derived from an EMBL/GenBank/DDBJ whole genome shotgun (WGS) entry which is preliminary data.</text>
</comment>
<gene>
    <name evidence="2" type="ORF">PAI11_44330</name>
</gene>
<reference evidence="2 3" key="1">
    <citation type="journal article" date="2013" name="Biodegradation">
        <title>Quantitative proteomic analysis of ibuprofen-degrading Patulibacter sp. strain I11.</title>
        <authorList>
            <person name="Almeida B."/>
            <person name="Kjeldal H."/>
            <person name="Lolas I."/>
            <person name="Knudsen A.D."/>
            <person name="Carvalho G."/>
            <person name="Nielsen K.L."/>
            <person name="Barreto Crespo M.T."/>
            <person name="Stensballe A."/>
            <person name="Nielsen J.L."/>
        </authorList>
    </citation>
    <scope>NUCLEOTIDE SEQUENCE [LARGE SCALE GENOMIC DNA]</scope>
    <source>
        <strain evidence="2 3">I11</strain>
    </source>
</reference>
<dbReference type="Proteomes" id="UP000005143">
    <property type="component" value="Unassembled WGS sequence"/>
</dbReference>
<proteinExistence type="predicted"/>
<dbReference type="Pfam" id="PF13559">
    <property type="entry name" value="DUF4129"/>
    <property type="match status" value="1"/>
</dbReference>
<dbReference type="EMBL" id="AGUD01000344">
    <property type="protein sequence ID" value="EHN08749.1"/>
    <property type="molecule type" value="Genomic_DNA"/>
</dbReference>
<keyword evidence="3" id="KW-1185">Reference proteome</keyword>
<organism evidence="2 3">
    <name type="scientific">Patulibacter medicamentivorans</name>
    <dbReference type="NCBI Taxonomy" id="1097667"/>
    <lineage>
        <taxon>Bacteria</taxon>
        <taxon>Bacillati</taxon>
        <taxon>Actinomycetota</taxon>
        <taxon>Thermoleophilia</taxon>
        <taxon>Solirubrobacterales</taxon>
        <taxon>Patulibacteraceae</taxon>
        <taxon>Patulibacter</taxon>
    </lineage>
</organism>
<dbReference type="AlphaFoldDB" id="H0EC46"/>
<accession>H0EC46</accession>
<evidence type="ECO:0000313" key="3">
    <source>
        <dbReference type="Proteomes" id="UP000005143"/>
    </source>
</evidence>
<feature type="domain" description="Protein-glutamine gamma-glutamyltransferase-like C-terminal" evidence="1">
    <location>
        <begin position="2"/>
        <end position="51"/>
    </location>
</feature>
<protein>
    <recommendedName>
        <fullName evidence="1">Protein-glutamine gamma-glutamyltransferase-like C-terminal domain-containing protein</fullName>
    </recommendedName>
</protein>
<evidence type="ECO:0000313" key="2">
    <source>
        <dbReference type="EMBL" id="EHN08749.1"/>
    </source>
</evidence>
<dbReference type="InterPro" id="IPR025403">
    <property type="entry name" value="TgpA-like_C"/>
</dbReference>
<evidence type="ECO:0000259" key="1">
    <source>
        <dbReference type="Pfam" id="PF13559"/>
    </source>
</evidence>
<sequence>MLRPSAARTAGQVARAVPHPAIGALAAGYDRAAYGSGAVGPDDSRVAREGWSAVLAEPELEDAS</sequence>